<evidence type="ECO:0000256" key="8">
    <source>
        <dbReference type="SAM" id="Phobius"/>
    </source>
</evidence>
<dbReference type="InterPro" id="IPR037294">
    <property type="entry name" value="ABC_BtuC-like"/>
</dbReference>
<feature type="transmembrane region" description="Helical" evidence="8">
    <location>
        <begin position="297"/>
        <end position="314"/>
    </location>
</feature>
<proteinExistence type="inferred from homology"/>
<keyword evidence="5 8" id="KW-0812">Transmembrane</keyword>
<feature type="transmembrane region" description="Helical" evidence="8">
    <location>
        <begin position="272"/>
        <end position="290"/>
    </location>
</feature>
<keyword evidence="6 8" id="KW-1133">Transmembrane helix</keyword>
<evidence type="ECO:0000256" key="4">
    <source>
        <dbReference type="ARBA" id="ARBA00022475"/>
    </source>
</evidence>
<feature type="transmembrane region" description="Helical" evidence="8">
    <location>
        <begin position="7"/>
        <end position="26"/>
    </location>
</feature>
<name>A0A7C1VYT8_9GAMM</name>
<feature type="transmembrane region" description="Helical" evidence="8">
    <location>
        <begin position="46"/>
        <end position="64"/>
    </location>
</feature>
<dbReference type="GO" id="GO:0005886">
    <property type="term" value="C:plasma membrane"/>
    <property type="evidence" value="ECO:0007669"/>
    <property type="project" value="UniProtKB-SubCell"/>
</dbReference>
<evidence type="ECO:0000256" key="2">
    <source>
        <dbReference type="ARBA" id="ARBA00007935"/>
    </source>
</evidence>
<dbReference type="AlphaFoldDB" id="A0A7C1VYT8"/>
<sequence>MSAKQKVIIISLVSLLIVAIAPWIGLSDMSDGALKQQILVDIRLPRTLFAFVAGAGLAVCGMVFQAMFHNPLATPFTLGVASGASLGAAITVFLGLQSTLLGFDVISIGAFIGALMAIVFVYSVSQIHSHFSTNTLLLTGVATSFFFSSLILLIQYLSNMTDSFMILRWLMGGLSSASYASLLQLIPLVTVSCCIILWLSRELNLLMAGDELAISRGVSVKQVRYLLFFSTSLCVGGIVALSGPIGFIGMMVPHICRLLIGHDHRFLTPASIMFGGGFLILCDSLARLMIAPAEIPVGVITTLLGGPFFLWLLIKRQTTL</sequence>
<reference evidence="9" key="1">
    <citation type="journal article" date="2020" name="mSystems">
        <title>Genome- and Community-Level Interaction Insights into Carbon Utilization and Element Cycling Functions of Hydrothermarchaeota in Hydrothermal Sediment.</title>
        <authorList>
            <person name="Zhou Z."/>
            <person name="Liu Y."/>
            <person name="Xu W."/>
            <person name="Pan J."/>
            <person name="Luo Z.H."/>
            <person name="Li M."/>
        </authorList>
    </citation>
    <scope>NUCLEOTIDE SEQUENCE [LARGE SCALE GENOMIC DNA]</scope>
    <source>
        <strain evidence="9">HyVt-380</strain>
    </source>
</reference>
<keyword evidence="7 8" id="KW-0472">Membrane</keyword>
<dbReference type="SUPFAM" id="SSF81345">
    <property type="entry name" value="ABC transporter involved in vitamin B12 uptake, BtuC"/>
    <property type="match status" value="1"/>
</dbReference>
<dbReference type="PANTHER" id="PTHR30472:SF25">
    <property type="entry name" value="ABC TRANSPORTER PERMEASE PROTEIN MJ0876-RELATED"/>
    <property type="match status" value="1"/>
</dbReference>
<feature type="transmembrane region" description="Helical" evidence="8">
    <location>
        <begin position="76"/>
        <end position="96"/>
    </location>
</feature>
<evidence type="ECO:0000256" key="1">
    <source>
        <dbReference type="ARBA" id="ARBA00004651"/>
    </source>
</evidence>
<dbReference type="PANTHER" id="PTHR30472">
    <property type="entry name" value="FERRIC ENTEROBACTIN TRANSPORT SYSTEM PERMEASE PROTEIN"/>
    <property type="match status" value="1"/>
</dbReference>
<comment type="subcellular location">
    <subcellularLocation>
        <location evidence="1">Cell membrane</location>
        <topology evidence="1">Multi-pass membrane protein</topology>
    </subcellularLocation>
</comment>
<keyword evidence="3" id="KW-0813">Transport</keyword>
<feature type="transmembrane region" description="Helical" evidence="8">
    <location>
        <begin position="136"/>
        <end position="157"/>
    </location>
</feature>
<feature type="transmembrane region" description="Helical" evidence="8">
    <location>
        <begin position="177"/>
        <end position="199"/>
    </location>
</feature>
<accession>A0A7C1VYT8</accession>
<feature type="transmembrane region" description="Helical" evidence="8">
    <location>
        <begin position="225"/>
        <end position="252"/>
    </location>
</feature>
<evidence type="ECO:0000256" key="3">
    <source>
        <dbReference type="ARBA" id="ARBA00022448"/>
    </source>
</evidence>
<dbReference type="CDD" id="cd06550">
    <property type="entry name" value="TM_ABC_iron-siderophores_like"/>
    <property type="match status" value="1"/>
</dbReference>
<dbReference type="Gene3D" id="1.10.3470.10">
    <property type="entry name" value="ABC transporter involved in vitamin B12 uptake, BtuC"/>
    <property type="match status" value="1"/>
</dbReference>
<gene>
    <name evidence="9" type="ORF">ENI26_14415</name>
</gene>
<dbReference type="Proteomes" id="UP000886384">
    <property type="component" value="Unassembled WGS sequence"/>
</dbReference>
<protein>
    <submittedName>
        <fullName evidence="9">Iron ABC transporter permease</fullName>
    </submittedName>
</protein>
<organism evidence="9">
    <name type="scientific">Methylophaga aminisulfidivorans</name>
    <dbReference type="NCBI Taxonomy" id="230105"/>
    <lineage>
        <taxon>Bacteria</taxon>
        <taxon>Pseudomonadati</taxon>
        <taxon>Pseudomonadota</taxon>
        <taxon>Gammaproteobacteria</taxon>
        <taxon>Thiotrichales</taxon>
        <taxon>Piscirickettsiaceae</taxon>
        <taxon>Methylophaga</taxon>
    </lineage>
</organism>
<dbReference type="GO" id="GO:0022857">
    <property type="term" value="F:transmembrane transporter activity"/>
    <property type="evidence" value="ECO:0007669"/>
    <property type="project" value="InterPro"/>
</dbReference>
<dbReference type="EMBL" id="DRHY01000342">
    <property type="protein sequence ID" value="HEC75539.1"/>
    <property type="molecule type" value="Genomic_DNA"/>
</dbReference>
<comment type="caution">
    <text evidence="9">The sequence shown here is derived from an EMBL/GenBank/DDBJ whole genome shotgun (WGS) entry which is preliminary data.</text>
</comment>
<dbReference type="Pfam" id="PF01032">
    <property type="entry name" value="FecCD"/>
    <property type="match status" value="1"/>
</dbReference>
<dbReference type="FunFam" id="1.10.3470.10:FF:000001">
    <property type="entry name" value="Vitamin B12 ABC transporter permease BtuC"/>
    <property type="match status" value="1"/>
</dbReference>
<dbReference type="InterPro" id="IPR000522">
    <property type="entry name" value="ABC_transptr_permease_BtuC"/>
</dbReference>
<keyword evidence="4" id="KW-1003">Cell membrane</keyword>
<feature type="transmembrane region" description="Helical" evidence="8">
    <location>
        <begin position="102"/>
        <end position="124"/>
    </location>
</feature>
<dbReference type="GO" id="GO:0033214">
    <property type="term" value="P:siderophore-iron import into cell"/>
    <property type="evidence" value="ECO:0007669"/>
    <property type="project" value="TreeGrafter"/>
</dbReference>
<evidence type="ECO:0000313" key="9">
    <source>
        <dbReference type="EMBL" id="HEC75539.1"/>
    </source>
</evidence>
<evidence type="ECO:0000256" key="7">
    <source>
        <dbReference type="ARBA" id="ARBA00023136"/>
    </source>
</evidence>
<comment type="similarity">
    <text evidence="2">Belongs to the binding-protein-dependent transport system permease family. FecCD subfamily.</text>
</comment>
<evidence type="ECO:0000256" key="6">
    <source>
        <dbReference type="ARBA" id="ARBA00022989"/>
    </source>
</evidence>
<evidence type="ECO:0000256" key="5">
    <source>
        <dbReference type="ARBA" id="ARBA00022692"/>
    </source>
</evidence>